<dbReference type="InterPro" id="IPR004352">
    <property type="entry name" value="GH114_TIM-barrel"/>
</dbReference>
<protein>
    <recommendedName>
        <fullName evidence="1">Glycoside-hydrolase family GH114 TIM-barrel domain-containing protein</fullName>
    </recommendedName>
</protein>
<name>X0YFZ5_9ZZZZ</name>
<gene>
    <name evidence="2" type="ORF">S01H4_13372</name>
</gene>
<organism evidence="2">
    <name type="scientific">marine sediment metagenome</name>
    <dbReference type="NCBI Taxonomy" id="412755"/>
    <lineage>
        <taxon>unclassified sequences</taxon>
        <taxon>metagenomes</taxon>
        <taxon>ecological metagenomes</taxon>
    </lineage>
</organism>
<accession>X0YFZ5</accession>
<dbReference type="SUPFAM" id="SSF51445">
    <property type="entry name" value="(Trans)glycosidases"/>
    <property type="match status" value="1"/>
</dbReference>
<dbReference type="InterPro" id="IPR016062">
    <property type="entry name" value="TM1410-rel"/>
</dbReference>
<feature type="domain" description="Glycoside-hydrolase family GH114 TIM-barrel" evidence="1">
    <location>
        <begin position="203"/>
        <end position="316"/>
    </location>
</feature>
<reference evidence="2" key="1">
    <citation type="journal article" date="2014" name="Front. Microbiol.">
        <title>High frequency of phylogenetically diverse reductive dehalogenase-homologous genes in deep subseafloor sedimentary metagenomes.</title>
        <authorList>
            <person name="Kawai M."/>
            <person name="Futagami T."/>
            <person name="Toyoda A."/>
            <person name="Takaki Y."/>
            <person name="Nishi S."/>
            <person name="Hori S."/>
            <person name="Arai W."/>
            <person name="Tsubouchi T."/>
            <person name="Morono Y."/>
            <person name="Uchiyama I."/>
            <person name="Ito T."/>
            <person name="Fujiyama A."/>
            <person name="Inagaki F."/>
            <person name="Takami H."/>
        </authorList>
    </citation>
    <scope>NUCLEOTIDE SEQUENCE</scope>
    <source>
        <strain evidence="2">Expedition CK06-06</strain>
    </source>
</reference>
<dbReference type="InterPro" id="IPR013785">
    <property type="entry name" value="Aldolase_TIM"/>
</dbReference>
<dbReference type="PRINTS" id="PR01545">
    <property type="entry name" value="THEMAYE10DUF"/>
</dbReference>
<dbReference type="PANTHER" id="PTHR35882">
    <property type="entry name" value="PELA"/>
    <property type="match status" value="1"/>
</dbReference>
<dbReference type="AlphaFoldDB" id="X0YFZ5"/>
<dbReference type="InterPro" id="IPR017853">
    <property type="entry name" value="GH"/>
</dbReference>
<sequence length="321" mass="36333">MVIVTILISGCHVRGINSNPSPDRDYRQDMRDLVQGVSAYAKGLNSNFIIIPQNGHELLTENGEETGTPAATYLDAIDGVGREDLFYGYNEDNIATPTSEGNYMIAFLDIAESNGMEVLVTDYCWTGSLVDDSYIQNATKGYISFAAGHRELNDIPAYPANPYHVNASNVTSLTEAKNFLYLINPGAFPNKDTFLNTVRETNYDIIIIDLFYDDVALTASEVVSLKVKANGGARLVIAYMSIGEVEDYRYYWHTEWETNPPLWLAEENLEWPGNYKVRYWDKDWHNVIYGKDDSYLDKVVDTRFDGVYLDIIDAFEYFEGQ</sequence>
<proteinExistence type="predicted"/>
<dbReference type="EMBL" id="BART01005895">
    <property type="protein sequence ID" value="GAG54919.1"/>
    <property type="molecule type" value="Genomic_DNA"/>
</dbReference>
<comment type="caution">
    <text evidence="2">The sequence shown here is derived from an EMBL/GenBank/DDBJ whole genome shotgun (WGS) entry which is preliminary data.</text>
</comment>
<evidence type="ECO:0000313" key="2">
    <source>
        <dbReference type="EMBL" id="GAG54919.1"/>
    </source>
</evidence>
<dbReference type="PANTHER" id="PTHR35882:SF2">
    <property type="entry name" value="PELA"/>
    <property type="match status" value="1"/>
</dbReference>
<evidence type="ECO:0000259" key="1">
    <source>
        <dbReference type="Pfam" id="PF03537"/>
    </source>
</evidence>
<dbReference type="Pfam" id="PF03537">
    <property type="entry name" value="Glyco_hydro_114"/>
    <property type="match status" value="1"/>
</dbReference>
<dbReference type="Gene3D" id="3.20.20.70">
    <property type="entry name" value="Aldolase class I"/>
    <property type="match status" value="2"/>
</dbReference>